<dbReference type="STRING" id="1799789.AX660_21185"/>
<dbReference type="InterPro" id="IPR001789">
    <property type="entry name" value="Sig_transdc_resp-reg_receiver"/>
</dbReference>
<accession>A0A148KLW1</accession>
<evidence type="ECO:0000256" key="1">
    <source>
        <dbReference type="ARBA" id="ARBA00023125"/>
    </source>
</evidence>
<dbReference type="PROSITE" id="PS51755">
    <property type="entry name" value="OMPR_PHOB"/>
    <property type="match status" value="1"/>
</dbReference>
<dbReference type="GO" id="GO:0003677">
    <property type="term" value="F:DNA binding"/>
    <property type="evidence" value="ECO:0007669"/>
    <property type="project" value="UniProtKB-UniRule"/>
</dbReference>
<dbReference type="PROSITE" id="PS50110">
    <property type="entry name" value="RESPONSE_REGULATORY"/>
    <property type="match status" value="1"/>
</dbReference>
<comment type="caution">
    <text evidence="6">The sequence shown here is derived from an EMBL/GenBank/DDBJ whole genome shotgun (WGS) entry which is preliminary data.</text>
</comment>
<dbReference type="Pfam" id="PF00486">
    <property type="entry name" value="Trans_reg_C"/>
    <property type="match status" value="1"/>
</dbReference>
<proteinExistence type="predicted"/>
<reference evidence="7" key="1">
    <citation type="submission" date="2016-02" db="EMBL/GenBank/DDBJ databases">
        <authorList>
            <person name="Schultz-Johansen M."/>
            <person name="Glaring M.A."/>
            <person name="Bech P.K."/>
            <person name="Stougaard P."/>
        </authorList>
    </citation>
    <scope>NUCLEOTIDE SEQUENCE [LARGE SCALE GENOMIC DNA]</scope>
    <source>
        <strain evidence="7">S66</strain>
    </source>
</reference>
<evidence type="ECO:0000256" key="3">
    <source>
        <dbReference type="PROSITE-ProRule" id="PRU01091"/>
    </source>
</evidence>
<sequence length="281" mass="31920">MIYQFASISLNSESMCLHINGQLIEAEDRLVSLLIELVEHYPQHCDKDFILEKLWPETVVSDWSVSKLVSDTRHLFKKHGYEHEIIQTVRGRGYRLNAELGEQITVSEQTDLPQPLSVLPTQPKSNSGLLLIAVALVMVLAGVWLWSDSSQQGLVVSEPANSVGRLLWVDDNPDNNTVERQYLEQHNVTVYQVRSTEEALISLELYEYKAVISDMGRDGEVLAGLNLLKTMRAKHNATPFFLYTIVLTDAQHELMEQYHGQGVAVNPEQLYQLILPLYPHQ</sequence>
<dbReference type="InterPro" id="IPR011006">
    <property type="entry name" value="CheY-like_superfamily"/>
</dbReference>
<keyword evidence="2" id="KW-0597">Phosphoprotein</keyword>
<evidence type="ECO:0000313" key="6">
    <source>
        <dbReference type="EMBL" id="KXI27249.1"/>
    </source>
</evidence>
<dbReference type="SUPFAM" id="SSF52172">
    <property type="entry name" value="CheY-like"/>
    <property type="match status" value="1"/>
</dbReference>
<dbReference type="SUPFAM" id="SSF46894">
    <property type="entry name" value="C-terminal effector domain of the bipartite response regulators"/>
    <property type="match status" value="1"/>
</dbReference>
<feature type="domain" description="OmpR/PhoB-type" evidence="5">
    <location>
        <begin position="1"/>
        <end position="98"/>
    </location>
</feature>
<dbReference type="OrthoDB" id="9180348at2"/>
<name>A0A148KLW1_9ALTE</name>
<dbReference type="EMBL" id="LSNE01000011">
    <property type="protein sequence ID" value="KXI27249.1"/>
    <property type="molecule type" value="Genomic_DNA"/>
</dbReference>
<gene>
    <name evidence="6" type="ORF">AX660_21185</name>
</gene>
<evidence type="ECO:0000313" key="7">
    <source>
        <dbReference type="Proteomes" id="UP000070299"/>
    </source>
</evidence>
<dbReference type="Proteomes" id="UP000070299">
    <property type="component" value="Unassembled WGS sequence"/>
</dbReference>
<dbReference type="Gene3D" id="1.10.10.10">
    <property type="entry name" value="Winged helix-like DNA-binding domain superfamily/Winged helix DNA-binding domain"/>
    <property type="match status" value="1"/>
</dbReference>
<dbReference type="AlphaFoldDB" id="A0A148KLW1"/>
<keyword evidence="1 3" id="KW-0238">DNA-binding</keyword>
<dbReference type="SMART" id="SM00862">
    <property type="entry name" value="Trans_reg_C"/>
    <property type="match status" value="1"/>
</dbReference>
<dbReference type="GO" id="GO:0006355">
    <property type="term" value="P:regulation of DNA-templated transcription"/>
    <property type="evidence" value="ECO:0007669"/>
    <property type="project" value="InterPro"/>
</dbReference>
<dbReference type="InterPro" id="IPR016032">
    <property type="entry name" value="Sig_transdc_resp-reg_C-effctor"/>
</dbReference>
<dbReference type="InterPro" id="IPR001867">
    <property type="entry name" value="OmpR/PhoB-type_DNA-bd"/>
</dbReference>
<feature type="DNA-binding region" description="OmpR/PhoB-type" evidence="3">
    <location>
        <begin position="1"/>
        <end position="98"/>
    </location>
</feature>
<dbReference type="GO" id="GO:0000160">
    <property type="term" value="P:phosphorelay signal transduction system"/>
    <property type="evidence" value="ECO:0007669"/>
    <property type="project" value="InterPro"/>
</dbReference>
<evidence type="ECO:0008006" key="8">
    <source>
        <dbReference type="Google" id="ProtNLM"/>
    </source>
</evidence>
<evidence type="ECO:0000259" key="4">
    <source>
        <dbReference type="PROSITE" id="PS50110"/>
    </source>
</evidence>
<evidence type="ECO:0000259" key="5">
    <source>
        <dbReference type="PROSITE" id="PS51755"/>
    </source>
</evidence>
<feature type="modified residue" description="4-aspartylphosphate" evidence="2">
    <location>
        <position position="214"/>
    </location>
</feature>
<keyword evidence="7" id="KW-1185">Reference proteome</keyword>
<dbReference type="RefSeq" id="WP_068380352.1">
    <property type="nucleotide sequence ID" value="NZ_LSNE01000011.1"/>
</dbReference>
<feature type="domain" description="Response regulatory" evidence="4">
    <location>
        <begin position="165"/>
        <end position="281"/>
    </location>
</feature>
<organism evidence="6 7">
    <name type="scientific">Paraglaciecola hydrolytica</name>
    <dbReference type="NCBI Taxonomy" id="1799789"/>
    <lineage>
        <taxon>Bacteria</taxon>
        <taxon>Pseudomonadati</taxon>
        <taxon>Pseudomonadota</taxon>
        <taxon>Gammaproteobacteria</taxon>
        <taxon>Alteromonadales</taxon>
        <taxon>Alteromonadaceae</taxon>
        <taxon>Paraglaciecola</taxon>
    </lineage>
</organism>
<protein>
    <recommendedName>
        <fullName evidence="8">OmpR/PhoB-type domain-containing protein</fullName>
    </recommendedName>
</protein>
<dbReference type="Gene3D" id="3.40.50.2300">
    <property type="match status" value="1"/>
</dbReference>
<evidence type="ECO:0000256" key="2">
    <source>
        <dbReference type="PROSITE-ProRule" id="PRU00169"/>
    </source>
</evidence>
<dbReference type="CDD" id="cd00156">
    <property type="entry name" value="REC"/>
    <property type="match status" value="1"/>
</dbReference>
<dbReference type="InterPro" id="IPR036388">
    <property type="entry name" value="WH-like_DNA-bd_sf"/>
</dbReference>